<dbReference type="Pfam" id="PF08275">
    <property type="entry name" value="DNAG_N"/>
    <property type="match status" value="1"/>
</dbReference>
<evidence type="ECO:0000313" key="17">
    <source>
        <dbReference type="Proteomes" id="UP000070160"/>
    </source>
</evidence>
<dbReference type="Pfam" id="PF13155">
    <property type="entry name" value="Toprim_2"/>
    <property type="match status" value="1"/>
</dbReference>
<dbReference type="InterPro" id="IPR002694">
    <property type="entry name" value="Znf_CHC2"/>
</dbReference>
<dbReference type="Gene3D" id="3.40.1360.10">
    <property type="match status" value="1"/>
</dbReference>
<keyword evidence="17" id="KW-1185">Reference proteome</keyword>
<evidence type="ECO:0000256" key="3">
    <source>
        <dbReference type="ARBA" id="ARBA00022679"/>
    </source>
</evidence>
<dbReference type="EMBL" id="LSDT01000028">
    <property type="protein sequence ID" value="KXB91688.1"/>
    <property type="molecule type" value="Genomic_DNA"/>
</dbReference>
<name>A0A134CHH3_9FIRM</name>
<dbReference type="STRING" id="1588748.HMPREF3182_00710"/>
<dbReference type="GO" id="GO:0005737">
    <property type="term" value="C:cytoplasm"/>
    <property type="evidence" value="ECO:0007669"/>
    <property type="project" value="TreeGrafter"/>
</dbReference>
<evidence type="ECO:0000313" key="16">
    <source>
        <dbReference type="EMBL" id="KXB91688.1"/>
    </source>
</evidence>
<dbReference type="InterPro" id="IPR006295">
    <property type="entry name" value="DNA_primase_DnaG"/>
</dbReference>
<evidence type="ECO:0000256" key="7">
    <source>
        <dbReference type="ARBA" id="ARBA00022771"/>
    </source>
</evidence>
<dbReference type="PIRSF" id="PIRSF002811">
    <property type="entry name" value="DnaG"/>
    <property type="match status" value="1"/>
</dbReference>
<dbReference type="FunFam" id="3.90.980.10:FF:000001">
    <property type="entry name" value="DNA primase"/>
    <property type="match status" value="1"/>
</dbReference>
<dbReference type="Gene3D" id="3.90.580.10">
    <property type="entry name" value="Zinc finger, CHC2-type domain"/>
    <property type="match status" value="1"/>
</dbReference>
<evidence type="ECO:0000256" key="4">
    <source>
        <dbReference type="ARBA" id="ARBA00022695"/>
    </source>
</evidence>
<keyword evidence="10 12" id="KW-0238">DNA-binding</keyword>
<protein>
    <recommendedName>
        <fullName evidence="12 13">DNA primase</fullName>
        <ecNumber evidence="12">2.7.7.101</ecNumber>
    </recommendedName>
</protein>
<keyword evidence="5 12" id="KW-0235">DNA replication</keyword>
<keyword evidence="3 12" id="KW-0808">Transferase</keyword>
<dbReference type="FunFam" id="3.40.1360.10:FF:000002">
    <property type="entry name" value="DNA primase"/>
    <property type="match status" value="1"/>
</dbReference>
<dbReference type="SMART" id="SM00493">
    <property type="entry name" value="TOPRIM"/>
    <property type="match status" value="1"/>
</dbReference>
<dbReference type="RefSeq" id="WP_062485445.1">
    <property type="nucleotide sequence ID" value="NZ_KQ960941.1"/>
</dbReference>
<keyword evidence="2 12" id="KW-0639">Primosome</keyword>
<evidence type="ECO:0000256" key="8">
    <source>
        <dbReference type="ARBA" id="ARBA00022833"/>
    </source>
</evidence>
<dbReference type="Gene3D" id="1.10.860.10">
    <property type="entry name" value="DNAb Helicase, Chain A"/>
    <property type="match status" value="1"/>
</dbReference>
<evidence type="ECO:0000256" key="9">
    <source>
        <dbReference type="ARBA" id="ARBA00022842"/>
    </source>
</evidence>
<evidence type="ECO:0000259" key="15">
    <source>
        <dbReference type="PROSITE" id="PS50880"/>
    </source>
</evidence>
<dbReference type="PANTHER" id="PTHR30313:SF2">
    <property type="entry name" value="DNA PRIMASE"/>
    <property type="match status" value="1"/>
</dbReference>
<dbReference type="CDD" id="cd03364">
    <property type="entry name" value="TOPRIM_DnaG_primases"/>
    <property type="match status" value="1"/>
</dbReference>
<dbReference type="AlphaFoldDB" id="A0A134CHH3"/>
<evidence type="ECO:0000256" key="1">
    <source>
        <dbReference type="ARBA" id="ARBA00022478"/>
    </source>
</evidence>
<evidence type="ECO:0000256" key="10">
    <source>
        <dbReference type="ARBA" id="ARBA00023125"/>
    </source>
</evidence>
<evidence type="ECO:0000256" key="5">
    <source>
        <dbReference type="ARBA" id="ARBA00022705"/>
    </source>
</evidence>
<dbReference type="Pfam" id="PF10410">
    <property type="entry name" value="DnaB_bind"/>
    <property type="match status" value="1"/>
</dbReference>
<dbReference type="GO" id="GO:0003677">
    <property type="term" value="F:DNA binding"/>
    <property type="evidence" value="ECO:0007669"/>
    <property type="project" value="UniProtKB-KW"/>
</dbReference>
<comment type="similarity">
    <text evidence="12 13">Belongs to the DnaG primase family.</text>
</comment>
<organism evidence="16 17">
    <name type="scientific">Megasphaera hutchinsoni</name>
    <dbReference type="NCBI Taxonomy" id="1588748"/>
    <lineage>
        <taxon>Bacteria</taxon>
        <taxon>Bacillati</taxon>
        <taxon>Bacillota</taxon>
        <taxon>Negativicutes</taxon>
        <taxon>Veillonellales</taxon>
        <taxon>Veillonellaceae</taxon>
        <taxon>Megasphaera</taxon>
    </lineage>
</organism>
<dbReference type="GO" id="GO:0000428">
    <property type="term" value="C:DNA-directed RNA polymerase complex"/>
    <property type="evidence" value="ECO:0007669"/>
    <property type="project" value="UniProtKB-KW"/>
</dbReference>
<dbReference type="GO" id="GO:0003899">
    <property type="term" value="F:DNA-directed RNA polymerase activity"/>
    <property type="evidence" value="ECO:0007669"/>
    <property type="project" value="UniProtKB-UniRule"/>
</dbReference>
<dbReference type="Pfam" id="PF01807">
    <property type="entry name" value="Zn_ribbon_DnaG"/>
    <property type="match status" value="1"/>
</dbReference>
<dbReference type="InterPro" id="IPR034151">
    <property type="entry name" value="TOPRIM_DnaG_bac"/>
</dbReference>
<accession>A0A134CHH3</accession>
<keyword evidence="7 12" id="KW-0863">Zinc-finger</keyword>
<dbReference type="InterPro" id="IPR050219">
    <property type="entry name" value="DnaG_primase"/>
</dbReference>
<keyword evidence="1 12" id="KW-0240">DNA-directed RNA polymerase</keyword>
<proteinExistence type="inferred from homology"/>
<comment type="subunit">
    <text evidence="12">Monomer. Interacts with DnaB.</text>
</comment>
<reference evidence="17" key="1">
    <citation type="submission" date="2016-01" db="EMBL/GenBank/DDBJ databases">
        <authorList>
            <person name="Mitreva M."/>
            <person name="Pepin K.H."/>
            <person name="Mihindukulasuriya K.A."/>
            <person name="Fulton R."/>
            <person name="Fronick C."/>
            <person name="O'Laughlin M."/>
            <person name="Miner T."/>
            <person name="Herter B."/>
            <person name="Rosa B.A."/>
            <person name="Cordes M."/>
            <person name="Tomlinson C."/>
            <person name="Wollam A."/>
            <person name="Palsikar V.B."/>
            <person name="Mardis E.R."/>
            <person name="Wilson R.K."/>
        </authorList>
    </citation>
    <scope>NUCLEOTIDE SEQUENCE [LARGE SCALE GENOMIC DNA]</scope>
    <source>
        <strain evidence="17">KA00182</strain>
    </source>
</reference>
<dbReference type="InterPro" id="IPR036977">
    <property type="entry name" value="DNA_primase_Znf_CHC2"/>
</dbReference>
<comment type="domain">
    <text evidence="12">Contains an N-terminal zinc-binding domain, a central core domain that contains the primase activity, and a C-terminal DnaB-binding domain.</text>
</comment>
<evidence type="ECO:0000256" key="13">
    <source>
        <dbReference type="PIRNR" id="PIRNR002811"/>
    </source>
</evidence>
<comment type="function">
    <text evidence="12 13">RNA polymerase that catalyzes the synthesis of short RNA molecules used as primers for DNA polymerase during DNA replication.</text>
</comment>
<dbReference type="PATRIC" id="fig|1588748.3.peg.674"/>
<comment type="caution">
    <text evidence="16">The sequence shown here is derived from an EMBL/GenBank/DDBJ whole genome shotgun (WGS) entry which is preliminary data.</text>
</comment>
<keyword evidence="11 12" id="KW-0804">Transcription</keyword>
<dbReference type="PANTHER" id="PTHR30313">
    <property type="entry name" value="DNA PRIMASE"/>
    <property type="match status" value="1"/>
</dbReference>
<dbReference type="GO" id="GO:0008270">
    <property type="term" value="F:zinc ion binding"/>
    <property type="evidence" value="ECO:0007669"/>
    <property type="project" value="UniProtKB-UniRule"/>
</dbReference>
<comment type="catalytic activity">
    <reaction evidence="12">
        <text>ssDNA + n NTP = ssDNA/pppN(pN)n-1 hybrid + (n-1) diphosphate.</text>
        <dbReference type="EC" id="2.7.7.101"/>
    </reaction>
</comment>
<keyword evidence="9" id="KW-0460">Magnesium</keyword>
<evidence type="ECO:0000256" key="14">
    <source>
        <dbReference type="PIRSR" id="PIRSR002811-1"/>
    </source>
</evidence>
<dbReference type="SUPFAM" id="SSF57783">
    <property type="entry name" value="Zinc beta-ribbon"/>
    <property type="match status" value="1"/>
</dbReference>
<dbReference type="InterPro" id="IPR030846">
    <property type="entry name" value="DnaG_bac"/>
</dbReference>
<evidence type="ECO:0000256" key="6">
    <source>
        <dbReference type="ARBA" id="ARBA00022723"/>
    </source>
</evidence>
<dbReference type="InterPro" id="IPR019475">
    <property type="entry name" value="DNA_primase_DnaB-bd"/>
</dbReference>
<keyword evidence="6 12" id="KW-0479">Metal-binding</keyword>
<feature type="domain" description="Toprim" evidence="15">
    <location>
        <begin position="258"/>
        <end position="337"/>
    </location>
</feature>
<keyword evidence="8 12" id="KW-0862">Zinc</keyword>
<evidence type="ECO:0000256" key="2">
    <source>
        <dbReference type="ARBA" id="ARBA00022515"/>
    </source>
</evidence>
<dbReference type="SUPFAM" id="SSF56731">
    <property type="entry name" value="DNA primase core"/>
    <property type="match status" value="1"/>
</dbReference>
<dbReference type="EC" id="2.7.7.101" evidence="12"/>
<dbReference type="GO" id="GO:0006269">
    <property type="term" value="P:DNA replication, synthesis of primer"/>
    <property type="evidence" value="ECO:0007669"/>
    <property type="project" value="UniProtKB-UniRule"/>
</dbReference>
<comment type="cofactor">
    <cofactor evidence="12 13 14">
        <name>Zn(2+)</name>
        <dbReference type="ChEBI" id="CHEBI:29105"/>
    </cofactor>
    <text evidence="12 13 14">Binds 1 zinc ion per monomer.</text>
</comment>
<gene>
    <name evidence="12" type="primary">dnaG</name>
    <name evidence="16" type="ORF">HMPREF3182_00710</name>
</gene>
<dbReference type="GO" id="GO:1990077">
    <property type="term" value="C:primosome complex"/>
    <property type="evidence" value="ECO:0007669"/>
    <property type="project" value="UniProtKB-KW"/>
</dbReference>
<sequence length="603" mass="68732">MKKFSSAFLEQVREANDIVSVISEYVSLKKQGQNFWACCPFHHEKTASFSVSAEKGFFYCFGCHAAGDVFSFVMKQENLSFVEAVERLAERVHMPLPQVEETPTEKARDELKKQLLEINEMASNFFHNCLMKTSLGKEGLVYFHHREVTDDTIRAFKLGYAPDGWTTLTDAFQKRGIAGSLLVQLGLAKEKNGRYYDAFRRRVIFPIRDGRGRIVGFGGRVLDDSKPKYLNSPETPIFNKRKLLFAMDLSHEAIYKKKQAILVEGYMDVISLHNRGITNVVASLGTAFTVEQARLLQRQASDLVLAYDMDAAGRKATLRALEIGRGLHLHIRVLSLPQGKDPDEYIKHFGPEALQKAVQEAPHALDYLLQTAVGTHDSTTFEGKSAITAMLLPVLALVDNRIVLESFLSKMARTLHVDETAVRSEFNRYLKQHPETAQVPVVITPKLAYQLTDKRGTEPMAVAEENILRFLLEHPSECQRIITQIEDGLFQQPVRRHIYQIIISAYNENHSYTASDIQMRLTPEEAEELARIMILQDVPLDEQVVLDYAKRFRLTALQNQYLEWSKRAAEYSRTGNQKVIEALKECQRLNEEIKKVSCREERS</sequence>
<dbReference type="NCBIfam" id="TIGR01391">
    <property type="entry name" value="dnaG"/>
    <property type="match status" value="1"/>
</dbReference>
<dbReference type="SMART" id="SM00400">
    <property type="entry name" value="ZnF_CHCC"/>
    <property type="match status" value="1"/>
</dbReference>
<dbReference type="FunFam" id="3.90.580.10:FF:000001">
    <property type="entry name" value="DNA primase"/>
    <property type="match status" value="1"/>
</dbReference>
<keyword evidence="4 12" id="KW-0548">Nucleotidyltransferase</keyword>
<evidence type="ECO:0000256" key="11">
    <source>
        <dbReference type="ARBA" id="ARBA00023163"/>
    </source>
</evidence>
<dbReference type="InterPro" id="IPR013264">
    <property type="entry name" value="DNAG_N"/>
</dbReference>
<dbReference type="InterPro" id="IPR016136">
    <property type="entry name" value="DNA_helicase_N/primase_C"/>
</dbReference>
<feature type="zinc finger region" description="CHC2-type" evidence="12 14">
    <location>
        <begin position="39"/>
        <end position="63"/>
    </location>
</feature>
<dbReference type="HAMAP" id="MF_00974">
    <property type="entry name" value="DNA_primase_DnaG"/>
    <property type="match status" value="1"/>
</dbReference>
<evidence type="ECO:0000256" key="12">
    <source>
        <dbReference type="HAMAP-Rule" id="MF_00974"/>
    </source>
</evidence>
<dbReference type="PROSITE" id="PS50880">
    <property type="entry name" value="TOPRIM"/>
    <property type="match status" value="1"/>
</dbReference>
<dbReference type="InterPro" id="IPR006171">
    <property type="entry name" value="TOPRIM_dom"/>
</dbReference>
<dbReference type="InterPro" id="IPR037068">
    <property type="entry name" value="DNA_primase_core_N_sf"/>
</dbReference>
<dbReference type="Gene3D" id="3.90.980.10">
    <property type="entry name" value="DNA primase, catalytic core, N-terminal domain"/>
    <property type="match status" value="1"/>
</dbReference>
<dbReference type="Proteomes" id="UP000070160">
    <property type="component" value="Unassembled WGS sequence"/>
</dbReference>